<dbReference type="SMART" id="SM00248">
    <property type="entry name" value="ANK"/>
    <property type="match status" value="4"/>
</dbReference>
<name>A0ABP0RYL0_9DINO</name>
<dbReference type="PANTHER" id="PTHR24198:SF194">
    <property type="entry name" value="INVERSIN-A"/>
    <property type="match status" value="1"/>
</dbReference>
<reference evidence="5 6" key="1">
    <citation type="submission" date="2024-02" db="EMBL/GenBank/DDBJ databases">
        <authorList>
            <person name="Chen Y."/>
            <person name="Shah S."/>
            <person name="Dougan E. K."/>
            <person name="Thang M."/>
            <person name="Chan C."/>
        </authorList>
    </citation>
    <scope>NUCLEOTIDE SEQUENCE [LARGE SCALE GENOMIC DNA]</scope>
</reference>
<keyword evidence="4" id="KW-0175">Coiled coil</keyword>
<comment type="caution">
    <text evidence="5">The sequence shown here is derived from an EMBL/GenBank/DDBJ whole genome shotgun (WGS) entry which is preliminary data.</text>
</comment>
<dbReference type="PANTHER" id="PTHR24198">
    <property type="entry name" value="ANKYRIN REPEAT AND PROTEIN KINASE DOMAIN-CONTAINING PROTEIN"/>
    <property type="match status" value="1"/>
</dbReference>
<evidence type="ECO:0000256" key="2">
    <source>
        <dbReference type="ARBA" id="ARBA00023043"/>
    </source>
</evidence>
<evidence type="ECO:0000313" key="5">
    <source>
        <dbReference type="EMBL" id="CAK9104516.1"/>
    </source>
</evidence>
<feature type="repeat" description="ANK" evidence="3">
    <location>
        <begin position="227"/>
        <end position="259"/>
    </location>
</feature>
<dbReference type="SUPFAM" id="SSF48403">
    <property type="entry name" value="Ankyrin repeat"/>
    <property type="match status" value="1"/>
</dbReference>
<dbReference type="Pfam" id="PF12796">
    <property type="entry name" value="Ank_2"/>
    <property type="match status" value="1"/>
</dbReference>
<evidence type="ECO:0000313" key="6">
    <source>
        <dbReference type="Proteomes" id="UP001642464"/>
    </source>
</evidence>
<feature type="coiled-coil region" evidence="4">
    <location>
        <begin position="355"/>
        <end position="382"/>
    </location>
</feature>
<keyword evidence="1" id="KW-0677">Repeat</keyword>
<dbReference type="Gene3D" id="1.25.40.20">
    <property type="entry name" value="Ankyrin repeat-containing domain"/>
    <property type="match status" value="1"/>
</dbReference>
<accession>A0ABP0RYL0</accession>
<sequence length="459" mass="49454">MVETNQDFYALGGGSVLAVRVTRSLRAVLHGGGGGQKWAEGISDWRSPAGDASLFLAPERAGDAECHFGLCDGGPFAPCALLERPILSHYAEFLARAGVRTSPATSDVERDELEGGMVESSQHDKSSRALEHAIRAQRETLAHALLVAGASATGGLGPREAGMTPLHWAAAKCSSNMVQLLVKFAANVMHPTATHASPGHVACAAGNYSALQSLLAARAHAQSRDSSKQSLLHYAVRSGNLETVELAANAKAEINCRDQQLRTALHWAALGGDSSICRLLLALRASCTPPKVPQALHRRRTRLAQESPLELALSRHPSNAELHAIFGEEKIQVPASHWCGRLRAEVAARPNSKLLQDEVRELVALRAKVLELEAEAGALRQVQSNATDPDEHKIRSMIKDRDDTILRLRAVRGLVSESGCSARVFYEVVWHEYPWVLMGHETGSLDLGEAHVLGWTGDD</sequence>
<keyword evidence="6" id="KW-1185">Reference proteome</keyword>
<dbReference type="InterPro" id="IPR002110">
    <property type="entry name" value="Ankyrin_rpt"/>
</dbReference>
<dbReference type="InterPro" id="IPR036770">
    <property type="entry name" value="Ankyrin_rpt-contain_sf"/>
</dbReference>
<protein>
    <submittedName>
        <fullName evidence="5">Uncharacterized protein</fullName>
    </submittedName>
</protein>
<dbReference type="PROSITE" id="PS50297">
    <property type="entry name" value="ANK_REP_REGION"/>
    <property type="match status" value="1"/>
</dbReference>
<dbReference type="PROSITE" id="PS50088">
    <property type="entry name" value="ANK_REPEAT"/>
    <property type="match status" value="2"/>
</dbReference>
<evidence type="ECO:0000256" key="3">
    <source>
        <dbReference type="PROSITE-ProRule" id="PRU00023"/>
    </source>
</evidence>
<proteinExistence type="predicted"/>
<evidence type="ECO:0000256" key="1">
    <source>
        <dbReference type="ARBA" id="ARBA00022737"/>
    </source>
</evidence>
<feature type="repeat" description="ANK" evidence="3">
    <location>
        <begin position="161"/>
        <end position="193"/>
    </location>
</feature>
<dbReference type="EMBL" id="CAXAMM010042384">
    <property type="protein sequence ID" value="CAK9104516.1"/>
    <property type="molecule type" value="Genomic_DNA"/>
</dbReference>
<dbReference type="Proteomes" id="UP001642464">
    <property type="component" value="Unassembled WGS sequence"/>
</dbReference>
<organism evidence="5 6">
    <name type="scientific">Durusdinium trenchii</name>
    <dbReference type="NCBI Taxonomy" id="1381693"/>
    <lineage>
        <taxon>Eukaryota</taxon>
        <taxon>Sar</taxon>
        <taxon>Alveolata</taxon>
        <taxon>Dinophyceae</taxon>
        <taxon>Suessiales</taxon>
        <taxon>Symbiodiniaceae</taxon>
        <taxon>Durusdinium</taxon>
    </lineage>
</organism>
<evidence type="ECO:0000256" key="4">
    <source>
        <dbReference type="SAM" id="Coils"/>
    </source>
</evidence>
<dbReference type="Pfam" id="PF00023">
    <property type="entry name" value="Ank"/>
    <property type="match status" value="1"/>
</dbReference>
<gene>
    <name evidence="5" type="ORF">SCF082_LOCUS48770</name>
</gene>
<keyword evidence="2 3" id="KW-0040">ANK repeat</keyword>